<name>A0A8J5CS00_CHIOP</name>
<dbReference type="OrthoDB" id="6781249at2759"/>
<dbReference type="AlphaFoldDB" id="A0A8J5CS00"/>
<accession>A0A8J5CS00</accession>
<reference evidence="1" key="1">
    <citation type="submission" date="2020-07" db="EMBL/GenBank/DDBJ databases">
        <title>The High-quality genome of the commercially important snow crab, Chionoecetes opilio.</title>
        <authorList>
            <person name="Jeong J.-H."/>
            <person name="Ryu S."/>
        </authorList>
    </citation>
    <scope>NUCLEOTIDE SEQUENCE</scope>
    <source>
        <strain evidence="1">MADBK_172401_WGS</strain>
        <tissue evidence="1">Digestive gland</tissue>
    </source>
</reference>
<organism evidence="1 2">
    <name type="scientific">Chionoecetes opilio</name>
    <name type="common">Atlantic snow crab</name>
    <name type="synonym">Cancer opilio</name>
    <dbReference type="NCBI Taxonomy" id="41210"/>
    <lineage>
        <taxon>Eukaryota</taxon>
        <taxon>Metazoa</taxon>
        <taxon>Ecdysozoa</taxon>
        <taxon>Arthropoda</taxon>
        <taxon>Crustacea</taxon>
        <taxon>Multicrustacea</taxon>
        <taxon>Malacostraca</taxon>
        <taxon>Eumalacostraca</taxon>
        <taxon>Eucarida</taxon>
        <taxon>Decapoda</taxon>
        <taxon>Pleocyemata</taxon>
        <taxon>Brachyura</taxon>
        <taxon>Eubrachyura</taxon>
        <taxon>Majoidea</taxon>
        <taxon>Majidae</taxon>
        <taxon>Chionoecetes</taxon>
    </lineage>
</organism>
<keyword evidence="2" id="KW-1185">Reference proteome</keyword>
<dbReference type="EMBL" id="JACEEZ010013203">
    <property type="protein sequence ID" value="KAG0720229.1"/>
    <property type="molecule type" value="Genomic_DNA"/>
</dbReference>
<sequence length="137" mass="15280">MVMDEVVQEATHFVARCYGCAIGENMSSTRYKVWIDKTSKRKVTSIPKLKSLPPTSEAFEQNVKRAHYQVIRCGCATDHSDQPCANARCMCGTAQMSCTFFCGCHGMEECCNRWTKKVSTTEENGDSDADDVDLSDD</sequence>
<comment type="caution">
    <text evidence="1">The sequence shown here is derived from an EMBL/GenBank/DDBJ whole genome shotgun (WGS) entry which is preliminary data.</text>
</comment>
<evidence type="ECO:0000313" key="1">
    <source>
        <dbReference type="EMBL" id="KAG0720229.1"/>
    </source>
</evidence>
<gene>
    <name evidence="1" type="ORF">GWK47_006873</name>
</gene>
<evidence type="ECO:0000313" key="2">
    <source>
        <dbReference type="Proteomes" id="UP000770661"/>
    </source>
</evidence>
<protein>
    <submittedName>
        <fullName evidence="1">Uncharacterized protein</fullName>
    </submittedName>
</protein>
<dbReference type="Proteomes" id="UP000770661">
    <property type="component" value="Unassembled WGS sequence"/>
</dbReference>
<proteinExistence type="predicted"/>